<accession>A0ABT8MYW2</accession>
<keyword evidence="3" id="KW-1185">Reference proteome</keyword>
<organism evidence="2 3">
    <name type="scientific">Planococcus shixiaomingii</name>
    <dbReference type="NCBI Taxonomy" id="3058393"/>
    <lineage>
        <taxon>Bacteria</taxon>
        <taxon>Bacillati</taxon>
        <taxon>Bacillota</taxon>
        <taxon>Bacilli</taxon>
        <taxon>Bacillales</taxon>
        <taxon>Caryophanaceae</taxon>
        <taxon>Planococcus</taxon>
    </lineage>
</organism>
<dbReference type="EMBL" id="JAUJWV010000001">
    <property type="protein sequence ID" value="MDN7240798.1"/>
    <property type="molecule type" value="Genomic_DNA"/>
</dbReference>
<sequence>MSFLDKVNRLKDQSVKLGKDHWAENKDEYKEKATALKNTVKDKLARK</sequence>
<name>A0ABT8MYW2_9BACL</name>
<proteinExistence type="predicted"/>
<evidence type="ECO:0000313" key="2">
    <source>
        <dbReference type="EMBL" id="MDN7240798.1"/>
    </source>
</evidence>
<feature type="coiled-coil region" evidence="1">
    <location>
        <begin position="19"/>
        <end position="46"/>
    </location>
</feature>
<evidence type="ECO:0000313" key="3">
    <source>
        <dbReference type="Proteomes" id="UP001172055"/>
    </source>
</evidence>
<dbReference type="RefSeq" id="WP_300984462.1">
    <property type="nucleotide sequence ID" value="NZ_CP129236.1"/>
</dbReference>
<reference evidence="2 3" key="1">
    <citation type="submission" date="2023-06" db="EMBL/GenBank/DDBJ databases">
        <title>Novel species in genus Planococcus.</title>
        <authorList>
            <person name="Ning S."/>
        </authorList>
    </citation>
    <scope>NUCLEOTIDE SEQUENCE [LARGE SCALE GENOMIC DNA]</scope>
    <source>
        <strain evidence="2 3">N028</strain>
    </source>
</reference>
<comment type="caution">
    <text evidence="2">The sequence shown here is derived from an EMBL/GenBank/DDBJ whole genome shotgun (WGS) entry which is preliminary data.</text>
</comment>
<evidence type="ECO:0000256" key="1">
    <source>
        <dbReference type="SAM" id="Coils"/>
    </source>
</evidence>
<gene>
    <name evidence="2" type="ORF">QWY14_03305</name>
</gene>
<keyword evidence="1" id="KW-0175">Coiled coil</keyword>
<protein>
    <submittedName>
        <fullName evidence="2">Uncharacterized protein</fullName>
    </submittedName>
</protein>
<dbReference type="Proteomes" id="UP001172055">
    <property type="component" value="Unassembled WGS sequence"/>
</dbReference>